<organism evidence="1">
    <name type="scientific">Spodoptera frugiperda</name>
    <name type="common">Fall armyworm</name>
    <dbReference type="NCBI Taxonomy" id="7108"/>
    <lineage>
        <taxon>Eukaryota</taxon>
        <taxon>Metazoa</taxon>
        <taxon>Ecdysozoa</taxon>
        <taxon>Arthropoda</taxon>
        <taxon>Hexapoda</taxon>
        <taxon>Insecta</taxon>
        <taxon>Pterygota</taxon>
        <taxon>Neoptera</taxon>
        <taxon>Endopterygota</taxon>
        <taxon>Lepidoptera</taxon>
        <taxon>Glossata</taxon>
        <taxon>Ditrysia</taxon>
        <taxon>Noctuoidea</taxon>
        <taxon>Noctuidae</taxon>
        <taxon>Amphipyrinae</taxon>
        <taxon>Spodoptera</taxon>
    </lineage>
</organism>
<proteinExistence type="predicted"/>
<accession>A0A2H1WLC3</accession>
<name>A0A2H1WLC3_SPOFR</name>
<protein>
    <submittedName>
        <fullName evidence="1">SFRICE_018938</fullName>
    </submittedName>
</protein>
<dbReference type="EMBL" id="ODYU01009353">
    <property type="protein sequence ID" value="SOQ53722.1"/>
    <property type="molecule type" value="Genomic_DNA"/>
</dbReference>
<sequence length="98" mass="11776">MVYTTSTTRLARWLGNRLPRNVNELTLKFKVWHIKNYSKKILHNFIITFVRHTKLINMLSAYSRNCLTRNSTSFKPCQRPIFMSSIPRHTTRRLSRCY</sequence>
<evidence type="ECO:0000313" key="1">
    <source>
        <dbReference type="EMBL" id="SOQ53722.1"/>
    </source>
</evidence>
<gene>
    <name evidence="1" type="ORF">SFRICE_018938</name>
</gene>
<dbReference type="AlphaFoldDB" id="A0A2H1WLC3"/>
<reference evidence="1" key="1">
    <citation type="submission" date="2016-07" db="EMBL/GenBank/DDBJ databases">
        <authorList>
            <person name="Bretaudeau A."/>
        </authorList>
    </citation>
    <scope>NUCLEOTIDE SEQUENCE</scope>
    <source>
        <strain evidence="1">Rice</strain>
        <tissue evidence="1">Whole body</tissue>
    </source>
</reference>